<evidence type="ECO:0000256" key="6">
    <source>
        <dbReference type="ARBA" id="ARBA00022989"/>
    </source>
</evidence>
<evidence type="ECO:0000313" key="15">
    <source>
        <dbReference type="Proteomes" id="UP000095300"/>
    </source>
</evidence>
<dbReference type="PRINTS" id="PR01078">
    <property type="entry name" value="AMINACHANNEL"/>
</dbReference>
<name>A0A1I8QBJ3_STOCA</name>
<evidence type="ECO:0000256" key="12">
    <source>
        <dbReference type="RuleBase" id="RU000679"/>
    </source>
</evidence>
<comment type="similarity">
    <text evidence="2 12">Belongs to the amiloride-sensitive sodium channel (TC 1.A.6) family.</text>
</comment>
<dbReference type="PANTHER" id="PTHR11690:SF253">
    <property type="entry name" value="PICKPOCKET 18-RELATED"/>
    <property type="match status" value="1"/>
</dbReference>
<dbReference type="EnsemblMetazoa" id="SCAU015676-RA">
    <property type="protein sequence ID" value="SCAU015676-PA"/>
    <property type="gene ID" value="SCAU015676"/>
</dbReference>
<dbReference type="Proteomes" id="UP000095300">
    <property type="component" value="Unassembled WGS sequence"/>
</dbReference>
<dbReference type="Pfam" id="PF00858">
    <property type="entry name" value="ASC"/>
    <property type="match status" value="1"/>
</dbReference>
<evidence type="ECO:0000256" key="8">
    <source>
        <dbReference type="ARBA" id="ARBA00023065"/>
    </source>
</evidence>
<accession>A0A1I8QBJ3</accession>
<evidence type="ECO:0000256" key="1">
    <source>
        <dbReference type="ARBA" id="ARBA00004141"/>
    </source>
</evidence>
<keyword evidence="4 12" id="KW-0894">Sodium channel</keyword>
<feature type="transmembrane region" description="Helical" evidence="13">
    <location>
        <begin position="422"/>
        <end position="447"/>
    </location>
</feature>
<dbReference type="InterPro" id="IPR001873">
    <property type="entry name" value="ENaC"/>
</dbReference>
<keyword evidence="3 12" id="KW-0813">Transport</keyword>
<keyword evidence="15" id="KW-1185">Reference proteome</keyword>
<keyword evidence="6 13" id="KW-1133">Transmembrane helix</keyword>
<evidence type="ECO:0000256" key="3">
    <source>
        <dbReference type="ARBA" id="ARBA00022448"/>
    </source>
</evidence>
<keyword evidence="10 12" id="KW-0739">Sodium transport</keyword>
<evidence type="ECO:0000313" key="14">
    <source>
        <dbReference type="EnsemblMetazoa" id="SCAU015676-PA"/>
    </source>
</evidence>
<evidence type="ECO:0000256" key="9">
    <source>
        <dbReference type="ARBA" id="ARBA00023136"/>
    </source>
</evidence>
<evidence type="ECO:0000256" key="5">
    <source>
        <dbReference type="ARBA" id="ARBA00022692"/>
    </source>
</evidence>
<keyword evidence="5 12" id="KW-0812">Transmembrane</keyword>
<dbReference type="PANTHER" id="PTHR11690">
    <property type="entry name" value="AMILORIDE-SENSITIVE SODIUM CHANNEL-RELATED"/>
    <property type="match status" value="1"/>
</dbReference>
<dbReference type="VEuPathDB" id="VectorBase:SCAU015676"/>
<dbReference type="OrthoDB" id="6436100at2759"/>
<keyword evidence="8 12" id="KW-0406">Ion transport</keyword>
<evidence type="ECO:0000256" key="10">
    <source>
        <dbReference type="ARBA" id="ARBA00023201"/>
    </source>
</evidence>
<evidence type="ECO:0008006" key="16">
    <source>
        <dbReference type="Google" id="ProtNLM"/>
    </source>
</evidence>
<evidence type="ECO:0000256" key="13">
    <source>
        <dbReference type="SAM" id="Phobius"/>
    </source>
</evidence>
<organism evidence="14 15">
    <name type="scientific">Stomoxys calcitrans</name>
    <name type="common">Stable fly</name>
    <name type="synonym">Conops calcitrans</name>
    <dbReference type="NCBI Taxonomy" id="35570"/>
    <lineage>
        <taxon>Eukaryota</taxon>
        <taxon>Metazoa</taxon>
        <taxon>Ecdysozoa</taxon>
        <taxon>Arthropoda</taxon>
        <taxon>Hexapoda</taxon>
        <taxon>Insecta</taxon>
        <taxon>Pterygota</taxon>
        <taxon>Neoptera</taxon>
        <taxon>Endopterygota</taxon>
        <taxon>Diptera</taxon>
        <taxon>Brachycera</taxon>
        <taxon>Muscomorpha</taxon>
        <taxon>Muscoidea</taxon>
        <taxon>Muscidae</taxon>
        <taxon>Stomoxys</taxon>
    </lineage>
</organism>
<dbReference type="GO" id="GO:0005886">
    <property type="term" value="C:plasma membrane"/>
    <property type="evidence" value="ECO:0007669"/>
    <property type="project" value="TreeGrafter"/>
</dbReference>
<evidence type="ECO:0000256" key="7">
    <source>
        <dbReference type="ARBA" id="ARBA00023053"/>
    </source>
</evidence>
<keyword evidence="11 12" id="KW-0407">Ion channel</keyword>
<dbReference type="GO" id="GO:0015280">
    <property type="term" value="F:ligand-gated sodium channel activity"/>
    <property type="evidence" value="ECO:0007669"/>
    <property type="project" value="TreeGrafter"/>
</dbReference>
<dbReference type="Gene3D" id="1.10.287.770">
    <property type="entry name" value="YojJ-like"/>
    <property type="match status" value="1"/>
</dbReference>
<evidence type="ECO:0000256" key="4">
    <source>
        <dbReference type="ARBA" id="ARBA00022461"/>
    </source>
</evidence>
<evidence type="ECO:0000256" key="2">
    <source>
        <dbReference type="ARBA" id="ARBA00007193"/>
    </source>
</evidence>
<dbReference type="Gene3D" id="1.10.287.820">
    <property type="entry name" value="Acid-sensing ion channel domain"/>
    <property type="match status" value="1"/>
</dbReference>
<sequence length="502" mass="58864">MSTKRVHIANSPFPAFGVCDGNKFSRKKLQAFAAELFRRQQRYRPFYLARSEEEMFHYLFALDDFYLFPFNEGKTNQTVLEKLDMILKSTYNTSQYPMRDILKDLGPDCNQLIIKGIVYGIPVNISEYFRKRLTSSGVCCMFNYKRESYANDISIREDDNNFAREHDPVQFQANSILNSIQFVLQADPKDATTRDFDIDAFVITVFPQNDYASIQSSHIGEILVNYYSIVEIPIQPEFYDSTDNVRQFDPQVRNCYFPDEGQKLLNRTYYSIDECLLHCRSESMLKHCGCIVPPMASTHNLTICNLIDVKCLREWNAMWYDWNYFDYVQKASDEDYSETGHKCPQCLPTCDGVKFRIYLNEMTMRRTNGEAYSHGLLKGIDDKKPLAIIKLFFKQRFAHATEMDIVGDWVVQLNRFGGIMGLMYGFSIISLIEIFYFASGKCFTLYWKQWRSKIKSRLSAMSAAKKETPKYHEDPPPAYGLYWNELQPKRRSYIKLFYEKNY</sequence>
<keyword evidence="9 13" id="KW-0472">Membrane</keyword>
<gene>
    <name evidence="14" type="primary">106082075</name>
</gene>
<keyword evidence="7" id="KW-0915">Sodium</keyword>
<dbReference type="AlphaFoldDB" id="A0A1I8QBJ3"/>
<evidence type="ECO:0000256" key="11">
    <source>
        <dbReference type="ARBA" id="ARBA00023303"/>
    </source>
</evidence>
<reference evidence="14" key="1">
    <citation type="submission" date="2020-05" db="UniProtKB">
        <authorList>
            <consortium name="EnsemblMetazoa"/>
        </authorList>
    </citation>
    <scope>IDENTIFICATION</scope>
    <source>
        <strain evidence="14">USDA</strain>
    </source>
</reference>
<protein>
    <recommendedName>
        <fullName evidence="16">Sodium channel protein Nach</fullName>
    </recommendedName>
</protein>
<comment type="subcellular location">
    <subcellularLocation>
        <location evidence="1">Membrane</location>
        <topology evidence="1">Multi-pass membrane protein</topology>
    </subcellularLocation>
</comment>
<proteinExistence type="inferred from homology"/>